<keyword evidence="1" id="KW-0812">Transmembrane</keyword>
<dbReference type="AlphaFoldDB" id="A0A6I6MXD4"/>
<sequence length="160" mass="16744">MRGTILGVHEGRGVLLGPNDQRLEFAMSDWRSAGPPMAGQIVDFVEEGGQAKSVFAVPGMTAAGMPQSSSRVLGWIGVACLVVGFIIPFLPTVAAFVLGVVGASQAQRDHDDTALLLNRIAWIGALVLLILGVLILLAIVAFFGTMGFAAAWHGLGPMDF</sequence>
<accession>A0A6I6MXD4</accession>
<name>A0A6I6MXD4_9CAUL</name>
<dbReference type="KEGG" id="tsv:DSM104635_03140"/>
<feature type="transmembrane region" description="Helical" evidence="1">
    <location>
        <begin position="120"/>
        <end position="152"/>
    </location>
</feature>
<evidence type="ECO:0008006" key="4">
    <source>
        <dbReference type="Google" id="ProtNLM"/>
    </source>
</evidence>
<organism evidence="2 3">
    <name type="scientific">Terricaulis silvestris</name>
    <dbReference type="NCBI Taxonomy" id="2686094"/>
    <lineage>
        <taxon>Bacteria</taxon>
        <taxon>Pseudomonadati</taxon>
        <taxon>Pseudomonadota</taxon>
        <taxon>Alphaproteobacteria</taxon>
        <taxon>Caulobacterales</taxon>
        <taxon>Caulobacteraceae</taxon>
        <taxon>Terricaulis</taxon>
    </lineage>
</organism>
<dbReference type="Proteomes" id="UP000431269">
    <property type="component" value="Chromosome"/>
</dbReference>
<keyword evidence="3" id="KW-1185">Reference proteome</keyword>
<dbReference type="EMBL" id="CP047045">
    <property type="protein sequence ID" value="QGZ96282.1"/>
    <property type="molecule type" value="Genomic_DNA"/>
</dbReference>
<evidence type="ECO:0000313" key="3">
    <source>
        <dbReference type="Proteomes" id="UP000431269"/>
    </source>
</evidence>
<keyword evidence="1" id="KW-0472">Membrane</keyword>
<protein>
    <recommendedName>
        <fullName evidence="4">DUF4190 domain-containing protein</fullName>
    </recommendedName>
</protein>
<reference evidence="3" key="1">
    <citation type="submission" date="2019-12" db="EMBL/GenBank/DDBJ databases">
        <title>Complete genome of Terracaulis silvestris 0127_4.</title>
        <authorList>
            <person name="Vieira S."/>
            <person name="Riedel T."/>
            <person name="Sproer C."/>
            <person name="Pascual J."/>
            <person name="Boedeker C."/>
            <person name="Overmann J."/>
        </authorList>
    </citation>
    <scope>NUCLEOTIDE SEQUENCE [LARGE SCALE GENOMIC DNA]</scope>
    <source>
        <strain evidence="3">0127_4</strain>
    </source>
</reference>
<evidence type="ECO:0000256" key="1">
    <source>
        <dbReference type="SAM" id="Phobius"/>
    </source>
</evidence>
<evidence type="ECO:0000313" key="2">
    <source>
        <dbReference type="EMBL" id="QGZ96282.1"/>
    </source>
</evidence>
<dbReference type="RefSeq" id="WP_158767081.1">
    <property type="nucleotide sequence ID" value="NZ_CP047045.1"/>
</dbReference>
<proteinExistence type="predicted"/>
<feature type="transmembrane region" description="Helical" evidence="1">
    <location>
        <begin position="72"/>
        <end position="100"/>
    </location>
</feature>
<keyword evidence="1" id="KW-1133">Transmembrane helix</keyword>
<gene>
    <name evidence="2" type="ORF">DSM104635_03140</name>
</gene>